<sequence>MRALIITSSPTHSNLTASPLNTLPCPKSSHNSSLAFLTPTTPSPHTLLNYTPSRPPVSPDLRLPVTFI</sequence>
<dbReference type="EMBL" id="VSRR010105349">
    <property type="protein sequence ID" value="MPC96290.1"/>
    <property type="molecule type" value="Genomic_DNA"/>
</dbReference>
<dbReference type="Proteomes" id="UP000324222">
    <property type="component" value="Unassembled WGS sequence"/>
</dbReference>
<dbReference type="AlphaFoldDB" id="A0A5B7JHS5"/>
<protein>
    <submittedName>
        <fullName evidence="1">Uncharacterized protein</fullName>
    </submittedName>
</protein>
<comment type="caution">
    <text evidence="1">The sequence shown here is derived from an EMBL/GenBank/DDBJ whole genome shotgun (WGS) entry which is preliminary data.</text>
</comment>
<name>A0A5B7JHS5_PORTR</name>
<proteinExistence type="predicted"/>
<evidence type="ECO:0000313" key="1">
    <source>
        <dbReference type="EMBL" id="MPC96290.1"/>
    </source>
</evidence>
<keyword evidence="2" id="KW-1185">Reference proteome</keyword>
<accession>A0A5B7JHS5</accession>
<organism evidence="1 2">
    <name type="scientific">Portunus trituberculatus</name>
    <name type="common">Swimming crab</name>
    <name type="synonym">Neptunus trituberculatus</name>
    <dbReference type="NCBI Taxonomy" id="210409"/>
    <lineage>
        <taxon>Eukaryota</taxon>
        <taxon>Metazoa</taxon>
        <taxon>Ecdysozoa</taxon>
        <taxon>Arthropoda</taxon>
        <taxon>Crustacea</taxon>
        <taxon>Multicrustacea</taxon>
        <taxon>Malacostraca</taxon>
        <taxon>Eumalacostraca</taxon>
        <taxon>Eucarida</taxon>
        <taxon>Decapoda</taxon>
        <taxon>Pleocyemata</taxon>
        <taxon>Brachyura</taxon>
        <taxon>Eubrachyura</taxon>
        <taxon>Portunoidea</taxon>
        <taxon>Portunidae</taxon>
        <taxon>Portuninae</taxon>
        <taxon>Portunus</taxon>
    </lineage>
</organism>
<reference evidence="1 2" key="1">
    <citation type="submission" date="2019-05" db="EMBL/GenBank/DDBJ databases">
        <title>Another draft genome of Portunus trituberculatus and its Hox gene families provides insights of decapod evolution.</title>
        <authorList>
            <person name="Jeong J.-H."/>
            <person name="Song I."/>
            <person name="Kim S."/>
            <person name="Choi T."/>
            <person name="Kim D."/>
            <person name="Ryu S."/>
            <person name="Kim W."/>
        </authorList>
    </citation>
    <scope>NUCLEOTIDE SEQUENCE [LARGE SCALE GENOMIC DNA]</scope>
    <source>
        <tissue evidence="1">Muscle</tissue>
    </source>
</reference>
<gene>
    <name evidence="1" type="ORF">E2C01_091541</name>
</gene>
<evidence type="ECO:0000313" key="2">
    <source>
        <dbReference type="Proteomes" id="UP000324222"/>
    </source>
</evidence>